<proteinExistence type="predicted"/>
<dbReference type="Proteomes" id="UP000178176">
    <property type="component" value="Unassembled WGS sequence"/>
</dbReference>
<sequence length="161" mass="17829">MARPKEWLSDLNVRRSSMTRVNPGCIFGSHECWHGCAAELGLKAEIVGERITTDGQVDRYLKRVNCGVLEKAVKKARQDGNGVEVDVEKLYERLADVRADIAELDEKIGKAKGRKDKREVSYLVKQKRICSASAGGFVTKLHRLGLGEDGDGFEGEPEVVD</sequence>
<keyword evidence="1" id="KW-0175">Coiled coil</keyword>
<organism evidence="2 3">
    <name type="scientific">Candidatus Amesbacteria bacterium RIFCSPHIGHO2_01_FULL_48_32b</name>
    <dbReference type="NCBI Taxonomy" id="1797253"/>
    <lineage>
        <taxon>Bacteria</taxon>
        <taxon>Candidatus Amesiibacteriota</taxon>
    </lineage>
</organism>
<name>A0A1F4YH20_9BACT</name>
<protein>
    <submittedName>
        <fullName evidence="2">Uncharacterized protein</fullName>
    </submittedName>
</protein>
<reference evidence="2 3" key="1">
    <citation type="journal article" date="2016" name="Nat. Commun.">
        <title>Thousands of microbial genomes shed light on interconnected biogeochemical processes in an aquifer system.</title>
        <authorList>
            <person name="Anantharaman K."/>
            <person name="Brown C.T."/>
            <person name="Hug L.A."/>
            <person name="Sharon I."/>
            <person name="Castelle C.J."/>
            <person name="Probst A.J."/>
            <person name="Thomas B.C."/>
            <person name="Singh A."/>
            <person name="Wilkins M.J."/>
            <person name="Karaoz U."/>
            <person name="Brodie E.L."/>
            <person name="Williams K.H."/>
            <person name="Hubbard S.S."/>
            <person name="Banfield J.F."/>
        </authorList>
    </citation>
    <scope>NUCLEOTIDE SEQUENCE [LARGE SCALE GENOMIC DNA]</scope>
</reference>
<evidence type="ECO:0000313" key="3">
    <source>
        <dbReference type="Proteomes" id="UP000178176"/>
    </source>
</evidence>
<comment type="caution">
    <text evidence="2">The sequence shown here is derived from an EMBL/GenBank/DDBJ whole genome shotgun (WGS) entry which is preliminary data.</text>
</comment>
<dbReference type="AlphaFoldDB" id="A0A1F4YH20"/>
<accession>A0A1F4YH20</accession>
<gene>
    <name evidence="2" type="ORF">A2876_04895</name>
</gene>
<dbReference type="EMBL" id="MEXH01000001">
    <property type="protein sequence ID" value="OGC93211.1"/>
    <property type="molecule type" value="Genomic_DNA"/>
</dbReference>
<evidence type="ECO:0000313" key="2">
    <source>
        <dbReference type="EMBL" id="OGC93211.1"/>
    </source>
</evidence>
<evidence type="ECO:0000256" key="1">
    <source>
        <dbReference type="SAM" id="Coils"/>
    </source>
</evidence>
<feature type="coiled-coil region" evidence="1">
    <location>
        <begin position="87"/>
        <end position="114"/>
    </location>
</feature>